<dbReference type="KEGG" id="caby:Cabys_3929"/>
<dbReference type="Gene3D" id="3.40.50.1000">
    <property type="entry name" value="HAD superfamily/HAD-like"/>
    <property type="match status" value="1"/>
</dbReference>
<evidence type="ECO:0000313" key="16">
    <source>
        <dbReference type="Proteomes" id="UP000004671"/>
    </source>
</evidence>
<gene>
    <name evidence="14" type="ORF">Cabys_3929</name>
    <name evidence="15" type="ORF">Calab_1199</name>
</gene>
<dbReference type="EMBL" id="CM001402">
    <property type="protein sequence ID" value="EHO40825.1"/>
    <property type="molecule type" value="Genomic_DNA"/>
</dbReference>
<dbReference type="InterPro" id="IPR023298">
    <property type="entry name" value="ATPase_P-typ_TM_dom_sf"/>
</dbReference>
<dbReference type="InterPro" id="IPR008250">
    <property type="entry name" value="ATPase_P-typ_transduc_dom_A_sf"/>
</dbReference>
<feature type="transmembrane region" description="Helical" evidence="12">
    <location>
        <begin position="197"/>
        <end position="216"/>
    </location>
</feature>
<dbReference type="GO" id="GO:0043682">
    <property type="term" value="F:P-type divalent copper transporter activity"/>
    <property type="evidence" value="ECO:0007669"/>
    <property type="project" value="UniProtKB-EC"/>
</dbReference>
<feature type="transmembrane region" description="Helical" evidence="12">
    <location>
        <begin position="451"/>
        <end position="476"/>
    </location>
</feature>
<keyword evidence="6 12" id="KW-0067">ATP-binding</keyword>
<evidence type="ECO:0000256" key="2">
    <source>
        <dbReference type="ARBA" id="ARBA00006024"/>
    </source>
</evidence>
<dbReference type="AlphaFoldDB" id="H1XX88"/>
<dbReference type="FunFam" id="2.70.150.10:FF:000002">
    <property type="entry name" value="Copper-transporting ATPase 1, putative"/>
    <property type="match status" value="1"/>
</dbReference>
<dbReference type="InterPro" id="IPR036163">
    <property type="entry name" value="HMA_dom_sf"/>
</dbReference>
<dbReference type="SUPFAM" id="SSF56784">
    <property type="entry name" value="HAD-like"/>
    <property type="match status" value="1"/>
</dbReference>
<feature type="transmembrane region" description="Helical" evidence="12">
    <location>
        <begin position="237"/>
        <end position="260"/>
    </location>
</feature>
<name>H1XX88_CALAY</name>
<dbReference type="HOGENOM" id="CLU_001771_0_3_0"/>
<dbReference type="GO" id="GO:0055070">
    <property type="term" value="P:copper ion homeostasis"/>
    <property type="evidence" value="ECO:0007669"/>
    <property type="project" value="TreeGrafter"/>
</dbReference>
<dbReference type="NCBIfam" id="TIGR01525">
    <property type="entry name" value="ATPase-IB_hvy"/>
    <property type="match status" value="1"/>
</dbReference>
<feature type="transmembrane region" description="Helical" evidence="12">
    <location>
        <begin position="762"/>
        <end position="780"/>
    </location>
</feature>
<dbReference type="PRINTS" id="PR00119">
    <property type="entry name" value="CATATPASE"/>
</dbReference>
<dbReference type="NCBIfam" id="TIGR01494">
    <property type="entry name" value="ATPase_P-type"/>
    <property type="match status" value="1"/>
</dbReference>
<dbReference type="Pfam" id="PF00403">
    <property type="entry name" value="HMA"/>
    <property type="match status" value="1"/>
</dbReference>
<dbReference type="Gene3D" id="2.70.150.10">
    <property type="entry name" value="Calcium-transporting ATPase, cytoplasmic transduction domain A"/>
    <property type="match status" value="1"/>
</dbReference>
<dbReference type="InterPro" id="IPR023299">
    <property type="entry name" value="ATPase_P-typ_cyto_dom_N"/>
</dbReference>
<dbReference type="SUPFAM" id="SSF55008">
    <property type="entry name" value="HMA, heavy metal-associated domain"/>
    <property type="match status" value="2"/>
</dbReference>
<dbReference type="GO" id="GO:0016887">
    <property type="term" value="F:ATP hydrolysis activity"/>
    <property type="evidence" value="ECO:0007669"/>
    <property type="project" value="InterPro"/>
</dbReference>
<dbReference type="STRING" id="880073.Cabys_3929"/>
<comment type="catalytic activity">
    <reaction evidence="11">
        <text>Cu(2+)(in) + ATP + H2O = Cu(2+)(out) + ADP + phosphate + H(+)</text>
        <dbReference type="Rhea" id="RHEA:10376"/>
        <dbReference type="ChEBI" id="CHEBI:15377"/>
        <dbReference type="ChEBI" id="CHEBI:15378"/>
        <dbReference type="ChEBI" id="CHEBI:29036"/>
        <dbReference type="ChEBI" id="CHEBI:30616"/>
        <dbReference type="ChEBI" id="CHEBI:43474"/>
        <dbReference type="ChEBI" id="CHEBI:456216"/>
        <dbReference type="EC" id="7.2.2.9"/>
    </reaction>
</comment>
<dbReference type="InterPro" id="IPR006121">
    <property type="entry name" value="HMA_dom"/>
</dbReference>
<feature type="transmembrane region" description="Helical" evidence="12">
    <location>
        <begin position="420"/>
        <end position="439"/>
    </location>
</feature>
<dbReference type="SUPFAM" id="SSF81665">
    <property type="entry name" value="Calcium ATPase, transmembrane domain M"/>
    <property type="match status" value="1"/>
</dbReference>
<keyword evidence="7" id="KW-1278">Translocase</keyword>
<dbReference type="EMBL" id="CP018099">
    <property type="protein sequence ID" value="APF20674.1"/>
    <property type="molecule type" value="Genomic_DNA"/>
</dbReference>
<dbReference type="CDD" id="cd00371">
    <property type="entry name" value="HMA"/>
    <property type="match status" value="1"/>
</dbReference>
<evidence type="ECO:0000259" key="13">
    <source>
        <dbReference type="PROSITE" id="PS50846"/>
    </source>
</evidence>
<dbReference type="PANTHER" id="PTHR43520">
    <property type="entry name" value="ATP7, ISOFORM B"/>
    <property type="match status" value="1"/>
</dbReference>
<evidence type="ECO:0000256" key="7">
    <source>
        <dbReference type="ARBA" id="ARBA00022967"/>
    </source>
</evidence>
<dbReference type="InterPro" id="IPR001757">
    <property type="entry name" value="P_typ_ATPase"/>
</dbReference>
<keyword evidence="5 12" id="KW-0547">Nucleotide-binding</keyword>
<reference evidence="15 16" key="1">
    <citation type="submission" date="2011-09" db="EMBL/GenBank/DDBJ databases">
        <title>The permanent draft genome of Caldithrix abyssi DSM 13497.</title>
        <authorList>
            <consortium name="US DOE Joint Genome Institute (JGI-PGF)"/>
            <person name="Lucas S."/>
            <person name="Han J."/>
            <person name="Lapidus A."/>
            <person name="Bruce D."/>
            <person name="Goodwin L."/>
            <person name="Pitluck S."/>
            <person name="Peters L."/>
            <person name="Kyrpides N."/>
            <person name="Mavromatis K."/>
            <person name="Ivanova N."/>
            <person name="Mikhailova N."/>
            <person name="Chertkov O."/>
            <person name="Detter J.C."/>
            <person name="Tapia R."/>
            <person name="Han C."/>
            <person name="Land M."/>
            <person name="Hauser L."/>
            <person name="Markowitz V."/>
            <person name="Cheng J.-F."/>
            <person name="Hugenholtz P."/>
            <person name="Woyke T."/>
            <person name="Wu D."/>
            <person name="Spring S."/>
            <person name="Brambilla E."/>
            <person name="Klenk H.-P."/>
            <person name="Eisen J.A."/>
        </authorList>
    </citation>
    <scope>NUCLEOTIDE SEQUENCE [LARGE SCALE GENOMIC DNA]</scope>
    <source>
        <strain evidence="15 16">DSM 13497</strain>
    </source>
</reference>
<dbReference type="GO" id="GO:0005524">
    <property type="term" value="F:ATP binding"/>
    <property type="evidence" value="ECO:0007669"/>
    <property type="project" value="UniProtKB-UniRule"/>
</dbReference>
<evidence type="ECO:0000313" key="14">
    <source>
        <dbReference type="EMBL" id="APF20674.1"/>
    </source>
</evidence>
<evidence type="ECO:0000256" key="4">
    <source>
        <dbReference type="ARBA" id="ARBA00022723"/>
    </source>
</evidence>
<comment type="subcellular location">
    <subcellularLocation>
        <location evidence="12">Cell membrane</location>
    </subcellularLocation>
    <subcellularLocation>
        <location evidence="1">Endomembrane system</location>
        <topology evidence="1">Multi-pass membrane protein</topology>
    </subcellularLocation>
</comment>
<dbReference type="Pfam" id="PF00702">
    <property type="entry name" value="Hydrolase"/>
    <property type="match status" value="1"/>
</dbReference>
<dbReference type="SFLD" id="SFLDS00003">
    <property type="entry name" value="Haloacid_Dehalogenase"/>
    <property type="match status" value="1"/>
</dbReference>
<dbReference type="NCBIfam" id="TIGR01511">
    <property type="entry name" value="ATPase-IB1_Cu"/>
    <property type="match status" value="1"/>
</dbReference>
<dbReference type="RefSeq" id="WP_006927877.1">
    <property type="nucleotide sequence ID" value="NZ_CM001402.1"/>
</dbReference>
<protein>
    <recommendedName>
        <fullName evidence="10">P-type Cu(2+) transporter</fullName>
        <ecNumber evidence="10">7.2.2.9</ecNumber>
    </recommendedName>
</protein>
<evidence type="ECO:0000256" key="12">
    <source>
        <dbReference type="RuleBase" id="RU362081"/>
    </source>
</evidence>
<evidence type="ECO:0000256" key="6">
    <source>
        <dbReference type="ARBA" id="ARBA00022840"/>
    </source>
</evidence>
<dbReference type="GO" id="GO:0005886">
    <property type="term" value="C:plasma membrane"/>
    <property type="evidence" value="ECO:0007669"/>
    <property type="project" value="UniProtKB-SubCell"/>
</dbReference>
<evidence type="ECO:0000313" key="15">
    <source>
        <dbReference type="EMBL" id="EHO40825.1"/>
    </source>
</evidence>
<dbReference type="GO" id="GO:0005507">
    <property type="term" value="F:copper ion binding"/>
    <property type="evidence" value="ECO:0007669"/>
    <property type="project" value="TreeGrafter"/>
</dbReference>
<dbReference type="Pfam" id="PF00122">
    <property type="entry name" value="E1-E2_ATPase"/>
    <property type="match status" value="1"/>
</dbReference>
<dbReference type="GO" id="GO:0012505">
    <property type="term" value="C:endomembrane system"/>
    <property type="evidence" value="ECO:0007669"/>
    <property type="project" value="UniProtKB-SubCell"/>
</dbReference>
<dbReference type="PROSITE" id="PS00154">
    <property type="entry name" value="ATPASE_E1_E2"/>
    <property type="match status" value="1"/>
</dbReference>
<keyword evidence="8 12" id="KW-1133">Transmembrane helix</keyword>
<keyword evidence="3 12" id="KW-0812">Transmembrane</keyword>
<keyword evidence="12" id="KW-1003">Cell membrane</keyword>
<feature type="transmembrane region" description="Helical" evidence="12">
    <location>
        <begin position="170"/>
        <end position="191"/>
    </location>
</feature>
<keyword evidence="16" id="KW-1185">Reference proteome</keyword>
<proteinExistence type="inferred from homology"/>
<dbReference type="SFLD" id="SFLDG00002">
    <property type="entry name" value="C1.7:_P-type_atpase_like"/>
    <property type="match status" value="1"/>
</dbReference>
<dbReference type="PROSITE" id="PS50846">
    <property type="entry name" value="HMA_2"/>
    <property type="match status" value="1"/>
</dbReference>
<dbReference type="SUPFAM" id="SSF81653">
    <property type="entry name" value="Calcium ATPase, transduction domain A"/>
    <property type="match status" value="1"/>
</dbReference>
<sequence>MEKENKAKFYTFVPIEGMTCAACVTRVEKGLRQAPHVATVNVNLAAEQAALGLDSDQVNTQEILEYVQKSGYDVKRAKITIPLAGLQDTAMALKVEEAIRPLLGVVNFNVNTVEEAGLLEYVPGMLDLEEVARRLKAFGFAVDLKSGSRTVDEMALGDKVLYLKKLKLKVILGAALSALVFVLTMPMLFPFVQSVPLQVRLYVAFVLTSVVLFYSGRQFFTGFLKALKAKTADMNSLVAIGAGMAYLYSTVVTFLPSLAGRQLDGYHIYFDTAAMITSFILFGRYLEGRAKTQTTSALKSLMELKPRTAFVQKDGRWEEVSAEQIKKGDVCLVKTGGSIPADGVLLEDRATINESMLTGESLPVNKKRGDLVIGGTINLEHPVKIQVLKTGEETVLGQILQLIKEAQGSKPQIQKLADRVAAVFVPLVLMAAALIFILWMLSGAGLVQSMLYFIAVVVVACPCALGLATPTAIMVATGRGAQEGILIKNADIIQNLVKINYLFFDKTGTLTSGQMTVQKIIAFNSDEETLLRFAAALEEQANHPIGQAIVRKASEKNLKWPPVKKVRTRQGLGVQGEMEGQKVLVGSLRLMEREAVEVPESAREAFSRLSEEALTPVFVAVNEKVMGGIAVADQLKQNSAQVVDYFKREQIEPAVVSGDNQKTTQKIAEKAGIQLVHAEVSPTRKAKLIKEYQVRGHKIGMVGDGINDAIALTQADVGIAMGHGTDVAMDAADVVLMGQNLLNLKKAHQLSKITLKIMKQNFFWAFGYNVMMIPAAAGLLQLTVGITFHPAAAALAMAFSSVSVVSNSLRLKRVKLDE</sequence>
<dbReference type="InterPro" id="IPR044492">
    <property type="entry name" value="P_typ_ATPase_HD_dom"/>
</dbReference>
<dbReference type="InterPro" id="IPR023214">
    <property type="entry name" value="HAD_sf"/>
</dbReference>
<accession>H1XX88</accession>
<feature type="domain" description="HMA" evidence="13">
    <location>
        <begin position="9"/>
        <end position="75"/>
    </location>
</feature>
<dbReference type="Gene3D" id="3.40.1110.10">
    <property type="entry name" value="Calcium-transporting ATPase, cytoplasmic domain N"/>
    <property type="match status" value="1"/>
</dbReference>
<dbReference type="OrthoDB" id="9760364at2"/>
<dbReference type="InterPro" id="IPR018303">
    <property type="entry name" value="ATPase_P-typ_P_site"/>
</dbReference>
<dbReference type="FunCoup" id="H1XX88">
    <property type="interactions" value="330"/>
</dbReference>
<dbReference type="CDD" id="cd02094">
    <property type="entry name" value="P-type_ATPase_Cu-like"/>
    <property type="match status" value="1"/>
</dbReference>
<dbReference type="PANTHER" id="PTHR43520:SF8">
    <property type="entry name" value="P-TYPE CU(+) TRANSPORTER"/>
    <property type="match status" value="1"/>
</dbReference>
<organism evidence="15 16">
    <name type="scientific">Caldithrix abyssi DSM 13497</name>
    <dbReference type="NCBI Taxonomy" id="880073"/>
    <lineage>
        <taxon>Bacteria</taxon>
        <taxon>Pseudomonadati</taxon>
        <taxon>Calditrichota</taxon>
        <taxon>Calditrichia</taxon>
        <taxon>Calditrichales</taxon>
        <taxon>Calditrichaceae</taxon>
        <taxon>Caldithrix</taxon>
    </lineage>
</organism>
<dbReference type="PROSITE" id="PS01047">
    <property type="entry name" value="HMA_1"/>
    <property type="match status" value="1"/>
</dbReference>
<dbReference type="EC" id="7.2.2.9" evidence="10"/>
<dbReference type="InterPro" id="IPR036412">
    <property type="entry name" value="HAD-like_sf"/>
</dbReference>
<evidence type="ECO:0000256" key="3">
    <source>
        <dbReference type="ARBA" id="ARBA00022692"/>
    </source>
</evidence>
<evidence type="ECO:0000256" key="10">
    <source>
        <dbReference type="ARBA" id="ARBA00038904"/>
    </source>
</evidence>
<evidence type="ECO:0000256" key="5">
    <source>
        <dbReference type="ARBA" id="ARBA00022741"/>
    </source>
</evidence>
<dbReference type="eggNOG" id="COG2217">
    <property type="taxonomic scope" value="Bacteria"/>
</dbReference>
<feature type="transmembrane region" description="Helical" evidence="12">
    <location>
        <begin position="786"/>
        <end position="805"/>
    </location>
</feature>
<keyword evidence="4 12" id="KW-0479">Metal-binding</keyword>
<evidence type="ECO:0000256" key="8">
    <source>
        <dbReference type="ARBA" id="ARBA00022989"/>
    </source>
</evidence>
<reference evidence="14 17" key="2">
    <citation type="submission" date="2016-11" db="EMBL/GenBank/DDBJ databases">
        <title>Genomic analysis of Caldithrix abyssi and proposal of a novel bacterial phylum Caldithrichaeota.</title>
        <authorList>
            <person name="Kublanov I."/>
            <person name="Sigalova O."/>
            <person name="Gavrilov S."/>
            <person name="Lebedinsky A."/>
            <person name="Ivanova N."/>
            <person name="Daum C."/>
            <person name="Reddy T."/>
            <person name="Klenk H.P."/>
            <person name="Goker M."/>
            <person name="Reva O."/>
            <person name="Miroshnichenko M."/>
            <person name="Kyprides N."/>
            <person name="Woyke T."/>
            <person name="Gelfand M."/>
        </authorList>
    </citation>
    <scope>NUCLEOTIDE SEQUENCE [LARGE SCALE GENOMIC DNA]</scope>
    <source>
        <strain evidence="14 17">LF13</strain>
    </source>
</reference>
<dbReference type="PaxDb" id="880073-Calab_1199"/>
<evidence type="ECO:0000313" key="17">
    <source>
        <dbReference type="Proteomes" id="UP000183868"/>
    </source>
</evidence>
<dbReference type="FunFam" id="3.30.70.100:FF:000005">
    <property type="entry name" value="Copper-exporting P-type ATPase A"/>
    <property type="match status" value="1"/>
</dbReference>
<dbReference type="InterPro" id="IPR027256">
    <property type="entry name" value="P-typ_ATPase_IB"/>
</dbReference>
<evidence type="ECO:0000256" key="11">
    <source>
        <dbReference type="ARBA" id="ARBA00047424"/>
    </source>
</evidence>
<dbReference type="Gene3D" id="3.30.70.100">
    <property type="match status" value="1"/>
</dbReference>
<dbReference type="Proteomes" id="UP000183868">
    <property type="component" value="Chromosome"/>
</dbReference>
<keyword evidence="9 12" id="KW-0472">Membrane</keyword>
<dbReference type="InterPro" id="IPR059000">
    <property type="entry name" value="ATPase_P-type_domA"/>
</dbReference>
<comment type="similarity">
    <text evidence="2 12">Belongs to the cation transport ATPase (P-type) (TC 3.A.3) family. Type IB subfamily.</text>
</comment>
<dbReference type="Proteomes" id="UP000004671">
    <property type="component" value="Chromosome"/>
</dbReference>
<evidence type="ECO:0000256" key="1">
    <source>
        <dbReference type="ARBA" id="ARBA00004127"/>
    </source>
</evidence>
<dbReference type="InterPro" id="IPR017969">
    <property type="entry name" value="Heavy-metal-associated_CS"/>
</dbReference>
<feature type="transmembrane region" description="Helical" evidence="12">
    <location>
        <begin position="266"/>
        <end position="286"/>
    </location>
</feature>
<dbReference type="SFLD" id="SFLDF00027">
    <property type="entry name" value="p-type_atpase"/>
    <property type="match status" value="1"/>
</dbReference>
<evidence type="ECO:0000256" key="9">
    <source>
        <dbReference type="ARBA" id="ARBA00023136"/>
    </source>
</evidence>